<evidence type="ECO:0000256" key="1">
    <source>
        <dbReference type="ARBA" id="ARBA00000085"/>
    </source>
</evidence>
<comment type="caution">
    <text evidence="14">The sequence shown here is derived from an EMBL/GenBank/DDBJ whole genome shotgun (WGS) entry which is preliminary data.</text>
</comment>
<dbReference type="InterPro" id="IPR050428">
    <property type="entry name" value="TCS_sensor_his_kinase"/>
</dbReference>
<keyword evidence="6 11" id="KW-0812">Transmembrane</keyword>
<feature type="transmembrane region" description="Helical" evidence="11">
    <location>
        <begin position="151"/>
        <end position="170"/>
    </location>
</feature>
<dbReference type="SUPFAM" id="SSF55874">
    <property type="entry name" value="ATPase domain of HSP90 chaperone/DNA topoisomerase II/histidine kinase"/>
    <property type="match status" value="1"/>
</dbReference>
<dbReference type="RefSeq" id="WP_186858168.1">
    <property type="nucleotide sequence ID" value="NZ_JACOON010000005.1"/>
</dbReference>
<evidence type="ECO:0000256" key="3">
    <source>
        <dbReference type="ARBA" id="ARBA00012438"/>
    </source>
</evidence>
<evidence type="ECO:0000313" key="14">
    <source>
        <dbReference type="EMBL" id="MBC5648671.1"/>
    </source>
</evidence>
<proteinExistence type="predicted"/>
<dbReference type="EC" id="2.7.13.3" evidence="3"/>
<dbReference type="InterPro" id="IPR036890">
    <property type="entry name" value="HATPase_C_sf"/>
</dbReference>
<dbReference type="Gene3D" id="1.10.287.130">
    <property type="match status" value="1"/>
</dbReference>
<evidence type="ECO:0000256" key="5">
    <source>
        <dbReference type="ARBA" id="ARBA00022679"/>
    </source>
</evidence>
<dbReference type="InterPro" id="IPR036097">
    <property type="entry name" value="HisK_dim/P_sf"/>
</dbReference>
<dbReference type="Pfam" id="PF00672">
    <property type="entry name" value="HAMP"/>
    <property type="match status" value="1"/>
</dbReference>
<evidence type="ECO:0000256" key="7">
    <source>
        <dbReference type="ARBA" id="ARBA00022777"/>
    </source>
</evidence>
<evidence type="ECO:0000256" key="11">
    <source>
        <dbReference type="SAM" id="Phobius"/>
    </source>
</evidence>
<evidence type="ECO:0000256" key="2">
    <source>
        <dbReference type="ARBA" id="ARBA00004370"/>
    </source>
</evidence>
<dbReference type="InterPro" id="IPR004358">
    <property type="entry name" value="Sig_transdc_His_kin-like_C"/>
</dbReference>
<dbReference type="PANTHER" id="PTHR45436:SF5">
    <property type="entry name" value="SENSOR HISTIDINE KINASE TRCS"/>
    <property type="match status" value="1"/>
</dbReference>
<dbReference type="Proteomes" id="UP000606889">
    <property type="component" value="Unassembled WGS sequence"/>
</dbReference>
<keyword evidence="10 11" id="KW-0472">Membrane</keyword>
<dbReference type="EMBL" id="JACOON010000005">
    <property type="protein sequence ID" value="MBC5648671.1"/>
    <property type="molecule type" value="Genomic_DNA"/>
</dbReference>
<dbReference type="SUPFAM" id="SSF47384">
    <property type="entry name" value="Homodimeric domain of signal transducing histidine kinase"/>
    <property type="match status" value="1"/>
</dbReference>
<evidence type="ECO:0000256" key="8">
    <source>
        <dbReference type="ARBA" id="ARBA00022989"/>
    </source>
</evidence>
<keyword evidence="7 14" id="KW-0418">Kinase</keyword>
<sequence length="452" mass="50599">MKTLSIRQRVVFWYTAMLILIAVAVFLILRFSSGSQAAAYVSETLHHAAAAAMDEIDIDEGGLEIDHDINDIDYASVMIYDNSGNIMHYGRIPDFDLDFREGEIRRVTGDSGRVWHVYDTLYNVRGDVYVWIRTCMVLDSVINVESYSTRVFLWMIVPLALLAALGGYYITWRAFRPMVRITSTARSIADGDDLTRRIGLIGQKDEFGQLADTFDQMFSRLQSAFEQQKRFASDASHELRTPLSVIRTQCDYALTRGGEADKTQALNVILQQTERMSGLVNQLLLLSRMDSGTQAIQKETLDLSSLMESVADELSSKSAERGITIHKDISPGLYVYADELLMMRMLINLIENAIRFGEEGGYIRLRLKKDGGFVRGSVEDNGIGISEKDMPHIWERFFQADSARTAHNTESSSGLGLPIVKWIICVHGGGISAESTAGHGSIFRFYIPIAAK</sequence>
<keyword evidence="8 11" id="KW-1133">Transmembrane helix</keyword>
<dbReference type="PRINTS" id="PR00344">
    <property type="entry name" value="BCTRLSENSOR"/>
</dbReference>
<dbReference type="PROSITE" id="PS50885">
    <property type="entry name" value="HAMP"/>
    <property type="match status" value="1"/>
</dbReference>
<dbReference type="SMART" id="SM00387">
    <property type="entry name" value="HATPase_c"/>
    <property type="match status" value="1"/>
</dbReference>
<keyword evidence="4" id="KW-0597">Phosphoprotein</keyword>
<evidence type="ECO:0000256" key="10">
    <source>
        <dbReference type="ARBA" id="ARBA00023136"/>
    </source>
</evidence>
<dbReference type="SUPFAM" id="SSF158472">
    <property type="entry name" value="HAMP domain-like"/>
    <property type="match status" value="1"/>
</dbReference>
<keyword evidence="5" id="KW-0808">Transferase</keyword>
<comment type="subcellular location">
    <subcellularLocation>
        <location evidence="2">Membrane</location>
    </subcellularLocation>
</comment>
<evidence type="ECO:0000256" key="9">
    <source>
        <dbReference type="ARBA" id="ARBA00023012"/>
    </source>
</evidence>
<dbReference type="CDD" id="cd00082">
    <property type="entry name" value="HisKA"/>
    <property type="match status" value="1"/>
</dbReference>
<dbReference type="InterPro" id="IPR003660">
    <property type="entry name" value="HAMP_dom"/>
</dbReference>
<dbReference type="SMART" id="SM00304">
    <property type="entry name" value="HAMP"/>
    <property type="match status" value="1"/>
</dbReference>
<evidence type="ECO:0000256" key="6">
    <source>
        <dbReference type="ARBA" id="ARBA00022692"/>
    </source>
</evidence>
<dbReference type="Pfam" id="PF00512">
    <property type="entry name" value="HisKA"/>
    <property type="match status" value="1"/>
</dbReference>
<dbReference type="GO" id="GO:0016301">
    <property type="term" value="F:kinase activity"/>
    <property type="evidence" value="ECO:0007669"/>
    <property type="project" value="UniProtKB-KW"/>
</dbReference>
<feature type="domain" description="Histidine kinase" evidence="12">
    <location>
        <begin position="234"/>
        <end position="451"/>
    </location>
</feature>
<evidence type="ECO:0000256" key="4">
    <source>
        <dbReference type="ARBA" id="ARBA00022553"/>
    </source>
</evidence>
<dbReference type="Gene3D" id="3.30.565.10">
    <property type="entry name" value="Histidine kinase-like ATPase, C-terminal domain"/>
    <property type="match status" value="1"/>
</dbReference>
<comment type="catalytic activity">
    <reaction evidence="1">
        <text>ATP + protein L-histidine = ADP + protein N-phospho-L-histidine.</text>
        <dbReference type="EC" id="2.7.13.3"/>
    </reaction>
</comment>
<keyword evidence="9" id="KW-0902">Two-component regulatory system</keyword>
<reference evidence="14 15" key="1">
    <citation type="submission" date="2020-08" db="EMBL/GenBank/DDBJ databases">
        <title>Genome public.</title>
        <authorList>
            <person name="Liu C."/>
            <person name="Sun Q."/>
        </authorList>
    </citation>
    <scope>NUCLEOTIDE SEQUENCE [LARGE SCALE GENOMIC DNA]</scope>
    <source>
        <strain evidence="14 15">NSJ-35</strain>
    </source>
</reference>
<evidence type="ECO:0000313" key="15">
    <source>
        <dbReference type="Proteomes" id="UP000606889"/>
    </source>
</evidence>
<evidence type="ECO:0000259" key="13">
    <source>
        <dbReference type="PROSITE" id="PS50885"/>
    </source>
</evidence>
<organism evidence="14 15">
    <name type="scientific">Christensenella tenuis</name>
    <dbReference type="NCBI Taxonomy" id="2763033"/>
    <lineage>
        <taxon>Bacteria</taxon>
        <taxon>Bacillati</taxon>
        <taxon>Bacillota</taxon>
        <taxon>Clostridia</taxon>
        <taxon>Christensenellales</taxon>
        <taxon>Christensenellaceae</taxon>
        <taxon>Christensenella</taxon>
    </lineage>
</organism>
<accession>A0ABR7EG01</accession>
<dbReference type="PANTHER" id="PTHR45436">
    <property type="entry name" value="SENSOR HISTIDINE KINASE YKOH"/>
    <property type="match status" value="1"/>
</dbReference>
<evidence type="ECO:0000259" key="12">
    <source>
        <dbReference type="PROSITE" id="PS50109"/>
    </source>
</evidence>
<dbReference type="InterPro" id="IPR003661">
    <property type="entry name" value="HisK_dim/P_dom"/>
</dbReference>
<feature type="domain" description="HAMP" evidence="13">
    <location>
        <begin position="172"/>
        <end position="226"/>
    </location>
</feature>
<gene>
    <name evidence="14" type="ORF">H8S18_10010</name>
</gene>
<dbReference type="CDD" id="cd00075">
    <property type="entry name" value="HATPase"/>
    <property type="match status" value="1"/>
</dbReference>
<dbReference type="InterPro" id="IPR003594">
    <property type="entry name" value="HATPase_dom"/>
</dbReference>
<dbReference type="InterPro" id="IPR005467">
    <property type="entry name" value="His_kinase_dom"/>
</dbReference>
<protein>
    <recommendedName>
        <fullName evidence="3">histidine kinase</fullName>
        <ecNumber evidence="3">2.7.13.3</ecNumber>
    </recommendedName>
</protein>
<name>A0ABR7EG01_9FIRM</name>
<dbReference type="SMART" id="SM00388">
    <property type="entry name" value="HisKA"/>
    <property type="match status" value="1"/>
</dbReference>
<dbReference type="Gene3D" id="6.10.340.10">
    <property type="match status" value="1"/>
</dbReference>
<keyword evidence="15" id="KW-1185">Reference proteome</keyword>
<dbReference type="PROSITE" id="PS50109">
    <property type="entry name" value="HIS_KIN"/>
    <property type="match status" value="1"/>
</dbReference>
<dbReference type="CDD" id="cd06225">
    <property type="entry name" value="HAMP"/>
    <property type="match status" value="1"/>
</dbReference>
<dbReference type="Pfam" id="PF02518">
    <property type="entry name" value="HATPase_c"/>
    <property type="match status" value="1"/>
</dbReference>